<evidence type="ECO:0000313" key="2">
    <source>
        <dbReference type="Proteomes" id="UP000265520"/>
    </source>
</evidence>
<sequence length="109" mass="12013">MNATLDKTKGRSIPLAFYLDELPGGSANSQIPLLDMANYDVRRVLVDPGSSCNIMYAYLFQTLQLDETHLTPYVGTDLQGFNGATTKLWGYVDLIVTFGCEETAKSIKV</sequence>
<name>A0A392S8D0_9FABA</name>
<feature type="non-terminal residue" evidence="1">
    <location>
        <position position="109"/>
    </location>
</feature>
<dbReference type="Proteomes" id="UP000265520">
    <property type="component" value="Unassembled WGS sequence"/>
</dbReference>
<comment type="caution">
    <text evidence="1">The sequence shown here is derived from an EMBL/GenBank/DDBJ whole genome shotgun (WGS) entry which is preliminary data.</text>
</comment>
<dbReference type="AlphaFoldDB" id="A0A392S8D0"/>
<protein>
    <recommendedName>
        <fullName evidence="3">Gag-pol polyprotein</fullName>
    </recommendedName>
</protein>
<accession>A0A392S8D0</accession>
<organism evidence="1 2">
    <name type="scientific">Trifolium medium</name>
    <dbReference type="NCBI Taxonomy" id="97028"/>
    <lineage>
        <taxon>Eukaryota</taxon>
        <taxon>Viridiplantae</taxon>
        <taxon>Streptophyta</taxon>
        <taxon>Embryophyta</taxon>
        <taxon>Tracheophyta</taxon>
        <taxon>Spermatophyta</taxon>
        <taxon>Magnoliopsida</taxon>
        <taxon>eudicotyledons</taxon>
        <taxon>Gunneridae</taxon>
        <taxon>Pentapetalae</taxon>
        <taxon>rosids</taxon>
        <taxon>fabids</taxon>
        <taxon>Fabales</taxon>
        <taxon>Fabaceae</taxon>
        <taxon>Papilionoideae</taxon>
        <taxon>50 kb inversion clade</taxon>
        <taxon>NPAAA clade</taxon>
        <taxon>Hologalegina</taxon>
        <taxon>IRL clade</taxon>
        <taxon>Trifolieae</taxon>
        <taxon>Trifolium</taxon>
    </lineage>
</organism>
<evidence type="ECO:0000313" key="1">
    <source>
        <dbReference type="EMBL" id="MCI44712.1"/>
    </source>
</evidence>
<dbReference type="EMBL" id="LXQA010334374">
    <property type="protein sequence ID" value="MCI44712.1"/>
    <property type="molecule type" value="Genomic_DNA"/>
</dbReference>
<keyword evidence="2" id="KW-1185">Reference proteome</keyword>
<proteinExistence type="predicted"/>
<evidence type="ECO:0008006" key="3">
    <source>
        <dbReference type="Google" id="ProtNLM"/>
    </source>
</evidence>
<reference evidence="1 2" key="1">
    <citation type="journal article" date="2018" name="Front. Plant Sci.">
        <title>Red Clover (Trifolium pratense) and Zigzag Clover (T. medium) - A Picture of Genomic Similarities and Differences.</title>
        <authorList>
            <person name="Dluhosova J."/>
            <person name="Istvanek J."/>
            <person name="Nedelnik J."/>
            <person name="Repkova J."/>
        </authorList>
    </citation>
    <scope>NUCLEOTIDE SEQUENCE [LARGE SCALE GENOMIC DNA]</scope>
    <source>
        <strain evidence="2">cv. 10/8</strain>
        <tissue evidence="1">Leaf</tissue>
    </source>
</reference>